<dbReference type="InterPro" id="IPR000477">
    <property type="entry name" value="RT_dom"/>
</dbReference>
<dbReference type="InterPro" id="IPR052055">
    <property type="entry name" value="Hepadnavirus_pol/RT"/>
</dbReference>
<dbReference type="InterPro" id="IPR043128">
    <property type="entry name" value="Rev_trsase/Diguanyl_cyclase"/>
</dbReference>
<dbReference type="PROSITE" id="PS50878">
    <property type="entry name" value="RT_POL"/>
    <property type="match status" value="1"/>
</dbReference>
<keyword evidence="3" id="KW-1185">Reference proteome</keyword>
<dbReference type="InterPro" id="IPR043502">
    <property type="entry name" value="DNA/RNA_pol_sf"/>
</dbReference>
<dbReference type="EMBL" id="JBGBPQ010000006">
    <property type="protein sequence ID" value="KAL1523097.1"/>
    <property type="molecule type" value="Genomic_DNA"/>
</dbReference>
<evidence type="ECO:0000259" key="1">
    <source>
        <dbReference type="PROSITE" id="PS50878"/>
    </source>
</evidence>
<proteinExistence type="predicted"/>
<evidence type="ECO:0000313" key="3">
    <source>
        <dbReference type="Proteomes" id="UP001515480"/>
    </source>
</evidence>
<dbReference type="Gene3D" id="3.30.70.270">
    <property type="match status" value="1"/>
</dbReference>
<dbReference type="Pfam" id="PF00078">
    <property type="entry name" value="RVT_1"/>
    <property type="match status" value="1"/>
</dbReference>
<organism evidence="2 3">
    <name type="scientific">Prymnesium parvum</name>
    <name type="common">Toxic golden alga</name>
    <dbReference type="NCBI Taxonomy" id="97485"/>
    <lineage>
        <taxon>Eukaryota</taxon>
        <taxon>Haptista</taxon>
        <taxon>Haptophyta</taxon>
        <taxon>Prymnesiophyceae</taxon>
        <taxon>Prymnesiales</taxon>
        <taxon>Prymnesiaceae</taxon>
        <taxon>Prymnesium</taxon>
    </lineage>
</organism>
<dbReference type="Proteomes" id="UP001515480">
    <property type="component" value="Unassembled WGS sequence"/>
</dbReference>
<sequence length="195" mass="22172">MCRKRDWMCSLDLTDAYHHVPFHESAVRYFTFAIETLGLSGETKVEYFSTPVLNFGWTNSPFYFTEVLKSVVTYLRCPDRTGRASRAGVRTLPWLDDFAFFFKADLTREQAQAERDYVFTLFRRLGLAIAPDKGLAEASGLALPLGRFMLRSLYDDLAARRGWGGKVLLSTQSRTDLRCPTSACGRRMASGARKR</sequence>
<reference evidence="2 3" key="1">
    <citation type="journal article" date="2024" name="Science">
        <title>Giant polyketide synthase enzymes in the biosynthesis of giant marine polyether toxins.</title>
        <authorList>
            <person name="Fallon T.R."/>
            <person name="Shende V.V."/>
            <person name="Wierzbicki I.H."/>
            <person name="Pendleton A.L."/>
            <person name="Watervoot N.F."/>
            <person name="Auber R.P."/>
            <person name="Gonzalez D.J."/>
            <person name="Wisecaver J.H."/>
            <person name="Moore B.S."/>
        </authorList>
    </citation>
    <scope>NUCLEOTIDE SEQUENCE [LARGE SCALE GENOMIC DNA]</scope>
    <source>
        <strain evidence="2 3">12B1</strain>
    </source>
</reference>
<dbReference type="SUPFAM" id="SSF56672">
    <property type="entry name" value="DNA/RNA polymerases"/>
    <property type="match status" value="1"/>
</dbReference>
<dbReference type="AlphaFoldDB" id="A0AB34JQG7"/>
<protein>
    <recommendedName>
        <fullName evidence="1">Reverse transcriptase domain-containing protein</fullName>
    </recommendedName>
</protein>
<evidence type="ECO:0000313" key="2">
    <source>
        <dbReference type="EMBL" id="KAL1523097.1"/>
    </source>
</evidence>
<feature type="domain" description="Reverse transcriptase" evidence="1">
    <location>
        <begin position="1"/>
        <end position="168"/>
    </location>
</feature>
<dbReference type="PANTHER" id="PTHR33050">
    <property type="entry name" value="REVERSE TRANSCRIPTASE DOMAIN-CONTAINING PROTEIN"/>
    <property type="match status" value="1"/>
</dbReference>
<gene>
    <name evidence="2" type="ORF">AB1Y20_018056</name>
</gene>
<dbReference type="PANTHER" id="PTHR33050:SF7">
    <property type="entry name" value="RIBONUCLEASE H"/>
    <property type="match status" value="1"/>
</dbReference>
<name>A0AB34JQG7_PRYPA</name>
<accession>A0AB34JQG7</accession>
<comment type="caution">
    <text evidence="2">The sequence shown here is derived from an EMBL/GenBank/DDBJ whole genome shotgun (WGS) entry which is preliminary data.</text>
</comment>